<keyword evidence="2" id="KW-1185">Reference proteome</keyword>
<dbReference type="Proteomes" id="UP000092993">
    <property type="component" value="Unassembled WGS sequence"/>
</dbReference>
<evidence type="ECO:0000313" key="2">
    <source>
        <dbReference type="Proteomes" id="UP000092993"/>
    </source>
</evidence>
<protein>
    <submittedName>
        <fullName evidence="1">Uncharacterized protein</fullName>
    </submittedName>
</protein>
<sequence length="180" mass="20576">MTRYRVSYPSIFSLSLTDCIDIFQPIPAYVQIDASDAQRLSEKLAMGDLTVTNEEDVKAFGSMHKRGDFPIYAHITALHPDSIESERAEWTGARGWFDELVKVSKRRAMEDAWPWTGTPEAANQAEPEPGTVKLSSSYRGFDLDMWDDVQDERDRSLTLPHAEEELLDVQIRHIHEVIDH</sequence>
<evidence type="ECO:0000313" key="1">
    <source>
        <dbReference type="EMBL" id="OBZ73634.1"/>
    </source>
</evidence>
<dbReference type="AlphaFoldDB" id="A0A1C7MF48"/>
<comment type="caution">
    <text evidence="1">The sequence shown here is derived from an EMBL/GenBank/DDBJ whole genome shotgun (WGS) entry which is preliminary data.</text>
</comment>
<dbReference type="EMBL" id="LUGG01000006">
    <property type="protein sequence ID" value="OBZ73634.1"/>
    <property type="molecule type" value="Genomic_DNA"/>
</dbReference>
<name>A0A1C7MF48_GRIFR</name>
<accession>A0A1C7MF48</accession>
<reference evidence="1 2" key="1">
    <citation type="submission" date="2016-03" db="EMBL/GenBank/DDBJ databases">
        <title>Whole genome sequencing of Grifola frondosa 9006-11.</title>
        <authorList>
            <person name="Min B."/>
            <person name="Park H."/>
            <person name="Kim J.-G."/>
            <person name="Cho H."/>
            <person name="Oh Y.-L."/>
            <person name="Kong W.-S."/>
            <person name="Choi I.-G."/>
        </authorList>
    </citation>
    <scope>NUCLEOTIDE SEQUENCE [LARGE SCALE GENOMIC DNA]</scope>
    <source>
        <strain evidence="1 2">9006-11</strain>
    </source>
</reference>
<gene>
    <name evidence="1" type="ORF">A0H81_06408</name>
</gene>
<dbReference type="OrthoDB" id="5579860at2759"/>
<dbReference type="STRING" id="5627.A0A1C7MF48"/>
<proteinExistence type="predicted"/>
<organism evidence="1 2">
    <name type="scientific">Grifola frondosa</name>
    <name type="common">Maitake</name>
    <name type="synonym">Polyporus frondosus</name>
    <dbReference type="NCBI Taxonomy" id="5627"/>
    <lineage>
        <taxon>Eukaryota</taxon>
        <taxon>Fungi</taxon>
        <taxon>Dikarya</taxon>
        <taxon>Basidiomycota</taxon>
        <taxon>Agaricomycotina</taxon>
        <taxon>Agaricomycetes</taxon>
        <taxon>Polyporales</taxon>
        <taxon>Grifolaceae</taxon>
        <taxon>Grifola</taxon>
    </lineage>
</organism>